<sequence length="66" mass="7391">METSMADIVKLKDRLDQKPVNRPPAPTQARILLFTGVRYTRTEPLLIGAASLTGKRPVQDMHPYEG</sequence>
<evidence type="ECO:0000313" key="2">
    <source>
        <dbReference type="EMBL" id="MUZ71282.1"/>
    </source>
</evidence>
<dbReference type="EMBL" id="WPHR01000001">
    <property type="protein sequence ID" value="MUZ71282.1"/>
    <property type="molecule type" value="Genomic_DNA"/>
</dbReference>
<name>A0A125P232_AGRVI</name>
<evidence type="ECO:0000313" key="1">
    <source>
        <dbReference type="EMBL" id="KAA3532133.1"/>
    </source>
</evidence>
<protein>
    <submittedName>
        <fullName evidence="3">Uncharacterized protein</fullName>
    </submittedName>
</protein>
<dbReference type="Proteomes" id="UP000477951">
    <property type="component" value="Unassembled WGS sequence"/>
</dbReference>
<dbReference type="Proteomes" id="UP000436911">
    <property type="component" value="Unassembled WGS sequence"/>
</dbReference>
<reference evidence="1 4" key="1">
    <citation type="submission" date="2018-08" db="EMBL/GenBank/DDBJ databases">
        <title>Genome sequencing of Agrobacterium vitis strain ICMP 10754.</title>
        <authorList>
            <person name="Visnovsky S.B."/>
            <person name="Pitman A.R."/>
        </authorList>
    </citation>
    <scope>NUCLEOTIDE SEQUENCE [LARGE SCALE GENOMIC DNA]</scope>
    <source>
        <strain evidence="1 4">ICMP 10754</strain>
    </source>
</reference>
<evidence type="ECO:0000313" key="5">
    <source>
        <dbReference type="Proteomes" id="UP000440716"/>
    </source>
</evidence>
<comment type="caution">
    <text evidence="3">The sequence shown here is derived from an EMBL/GenBank/DDBJ whole genome shotgun (WGS) entry which is preliminary data.</text>
</comment>
<evidence type="ECO:0000313" key="6">
    <source>
        <dbReference type="Proteomes" id="UP000477951"/>
    </source>
</evidence>
<dbReference type="AlphaFoldDB" id="A0A125P232"/>
<evidence type="ECO:0000313" key="4">
    <source>
        <dbReference type="Proteomes" id="UP000436911"/>
    </source>
</evidence>
<accession>A0A125P232</accession>
<dbReference type="Proteomes" id="UP000440716">
    <property type="component" value="Unassembled WGS sequence"/>
</dbReference>
<evidence type="ECO:0000313" key="3">
    <source>
        <dbReference type="EMBL" id="MVA57331.1"/>
    </source>
</evidence>
<proteinExistence type="predicted"/>
<dbReference type="EMBL" id="QUSG01000001">
    <property type="protein sequence ID" value="KAA3532133.1"/>
    <property type="molecule type" value="Genomic_DNA"/>
</dbReference>
<dbReference type="OrthoDB" id="8454392at2"/>
<dbReference type="EMBL" id="WPHU01000006">
    <property type="protein sequence ID" value="MVA57331.1"/>
    <property type="molecule type" value="Genomic_DNA"/>
</dbReference>
<reference evidence="5 6" key="2">
    <citation type="submission" date="2019-12" db="EMBL/GenBank/DDBJ databases">
        <title>Whole-genome sequencing of Allorhizobium vitis.</title>
        <authorList>
            <person name="Gan H.M."/>
            <person name="Szegedi E."/>
            <person name="Burr T."/>
            <person name="Savka M.A."/>
        </authorList>
    </citation>
    <scope>NUCLEOTIDE SEQUENCE [LARGE SCALE GENOMIC DNA]</scope>
    <source>
        <strain evidence="3 5">CG415</strain>
        <strain evidence="2 6">CG516</strain>
    </source>
</reference>
<gene>
    <name evidence="1" type="ORF">DXT89_01900</name>
    <name evidence="3" type="ORF">GOZ88_14610</name>
    <name evidence="2" type="ORF">GOZ90_01215</name>
</gene>
<organism evidence="3 5">
    <name type="scientific">Agrobacterium vitis</name>
    <name type="common">Rhizobium vitis</name>
    <dbReference type="NCBI Taxonomy" id="373"/>
    <lineage>
        <taxon>Bacteria</taxon>
        <taxon>Pseudomonadati</taxon>
        <taxon>Pseudomonadota</taxon>
        <taxon>Alphaproteobacteria</taxon>
        <taxon>Hyphomicrobiales</taxon>
        <taxon>Rhizobiaceae</taxon>
        <taxon>Rhizobium/Agrobacterium group</taxon>
        <taxon>Agrobacterium</taxon>
    </lineage>
</organism>